<organism evidence="1 2">
    <name type="scientific">Bombyx mandarina</name>
    <name type="common">Wild silk moth</name>
    <name type="synonym">Wild silkworm</name>
    <dbReference type="NCBI Taxonomy" id="7092"/>
    <lineage>
        <taxon>Eukaryota</taxon>
        <taxon>Metazoa</taxon>
        <taxon>Ecdysozoa</taxon>
        <taxon>Arthropoda</taxon>
        <taxon>Hexapoda</taxon>
        <taxon>Insecta</taxon>
        <taxon>Pterygota</taxon>
        <taxon>Neoptera</taxon>
        <taxon>Endopterygota</taxon>
        <taxon>Lepidoptera</taxon>
        <taxon>Glossata</taxon>
        <taxon>Ditrysia</taxon>
        <taxon>Bombycoidea</taxon>
        <taxon>Bombycidae</taxon>
        <taxon>Bombycinae</taxon>
        <taxon>Bombyx</taxon>
    </lineage>
</organism>
<dbReference type="GeneID" id="114246650"/>
<dbReference type="AlphaFoldDB" id="A0A6J2K469"/>
<evidence type="ECO:0000313" key="1">
    <source>
        <dbReference type="Proteomes" id="UP000504629"/>
    </source>
</evidence>
<gene>
    <name evidence="2" type="primary">LOC114246650</name>
</gene>
<dbReference type="RefSeq" id="XP_028035094.1">
    <property type="nucleotide sequence ID" value="XM_028179293.1"/>
</dbReference>
<dbReference type="Proteomes" id="UP000504629">
    <property type="component" value="Unplaced"/>
</dbReference>
<proteinExistence type="predicted"/>
<dbReference type="OrthoDB" id="8184399at2759"/>
<sequence length="328" mass="36875">MKNSNKLKDLQMTIARMPLQQCCVTVLPEFGVKWREVFRAVRLARLPMTAASVARVLTRHIAKSLEAHELNDILARLKLKLVVSQNRMWHVVNMSEQHTAGPITELIETLPEVIENNLKKGKHRFTRPEVQTNLIGDLLYISVQLVSDTKEGSTLYVATPPGESVALFSTLSMSAQIKACVDALGYRKYEDAKLHGKDIPSLLRINDRAWNGMAQNLASVPDYAPKPILTYNGIDYTNRTYDAEYIENILGPVPPLLTDLTIKTSKPFFDASMLSKNINMKITLKSENVAETLKSWVVKGALAPTSEFFHIFHNIKSNNISRNIDDTD</sequence>
<protein>
    <submittedName>
        <fullName evidence="2">Uncharacterized protein LOC114246650</fullName>
    </submittedName>
</protein>
<evidence type="ECO:0000313" key="2">
    <source>
        <dbReference type="RefSeq" id="XP_028035094.1"/>
    </source>
</evidence>
<keyword evidence="1" id="KW-1185">Reference proteome</keyword>
<reference evidence="2" key="1">
    <citation type="submission" date="2025-08" db="UniProtKB">
        <authorList>
            <consortium name="RefSeq"/>
        </authorList>
    </citation>
    <scope>IDENTIFICATION</scope>
    <source>
        <tissue evidence="2">Silk gland</tissue>
    </source>
</reference>
<accession>A0A6J2K469</accession>
<dbReference type="KEGG" id="bman:114246650"/>
<name>A0A6J2K469_BOMMA</name>